<dbReference type="OrthoDB" id="4940079at2759"/>
<dbReference type="GO" id="GO:0000981">
    <property type="term" value="F:DNA-binding transcription factor activity, RNA polymerase II-specific"/>
    <property type="evidence" value="ECO:0007669"/>
    <property type="project" value="InterPro"/>
</dbReference>
<dbReference type="GO" id="GO:0008270">
    <property type="term" value="F:zinc ion binding"/>
    <property type="evidence" value="ECO:0007669"/>
    <property type="project" value="InterPro"/>
</dbReference>
<protein>
    <recommendedName>
        <fullName evidence="5">Zn(2)-C6 fungal-type domain-containing protein</fullName>
    </recommendedName>
</protein>
<proteinExistence type="predicted"/>
<accession>A0A166Z7U8</accession>
<dbReference type="Proteomes" id="UP000243498">
    <property type="component" value="Unassembled WGS sequence"/>
</dbReference>
<gene>
    <name evidence="3" type="ORF">NOR_07017</name>
</gene>
<dbReference type="AlphaFoldDB" id="A0A166Z7U8"/>
<evidence type="ECO:0000313" key="3">
    <source>
        <dbReference type="EMBL" id="OAA37640.1"/>
    </source>
</evidence>
<evidence type="ECO:0000256" key="1">
    <source>
        <dbReference type="ARBA" id="ARBA00023242"/>
    </source>
</evidence>
<evidence type="ECO:0000256" key="2">
    <source>
        <dbReference type="SAM" id="MobiDB-lite"/>
    </source>
</evidence>
<evidence type="ECO:0000313" key="4">
    <source>
        <dbReference type="Proteomes" id="UP000243498"/>
    </source>
</evidence>
<keyword evidence="4" id="KW-1185">Reference proteome</keyword>
<dbReference type="CDD" id="cd00067">
    <property type="entry name" value="GAL4"/>
    <property type="match status" value="1"/>
</dbReference>
<evidence type="ECO:0008006" key="5">
    <source>
        <dbReference type="Google" id="ProtNLM"/>
    </source>
</evidence>
<organism evidence="3 4">
    <name type="scientific">Metarhizium rileyi (strain RCEF 4871)</name>
    <name type="common">Nomuraea rileyi</name>
    <dbReference type="NCBI Taxonomy" id="1649241"/>
    <lineage>
        <taxon>Eukaryota</taxon>
        <taxon>Fungi</taxon>
        <taxon>Dikarya</taxon>
        <taxon>Ascomycota</taxon>
        <taxon>Pezizomycotina</taxon>
        <taxon>Sordariomycetes</taxon>
        <taxon>Hypocreomycetidae</taxon>
        <taxon>Hypocreales</taxon>
        <taxon>Clavicipitaceae</taxon>
        <taxon>Metarhizium</taxon>
    </lineage>
</organism>
<sequence>MNASKRRSERLACDRCHGQKLRCTRALSNSKACQRCPPVPKQHEVDSPDSQSSLSSTYEPPHGAVDHFDASLASHISPCMSGTDVFNRRITDLLYPDLQSTLDSSPITSTFVAPSGCDSATLAAPSHEADMFDDAFLENSFFSGEITQLKEHSTAIVGHSRVVDQSQQQYTHYMDDLHMEPVNSLGSVPSAPQATAGSNSTQIQLLRLLSRLQDTPLLSLREKPDGFKQAIEETAQVSNILLDIMESIIGPMLASPSTDAQCGCREEKVKDAANTNVTVFLTIATCYVQILQNIQALSTKLCEIVN</sequence>
<dbReference type="InterPro" id="IPR001138">
    <property type="entry name" value="Zn2Cys6_DnaBD"/>
</dbReference>
<keyword evidence="1" id="KW-0539">Nucleus</keyword>
<dbReference type="STRING" id="1081105.A0A166Z7U8"/>
<name>A0A166Z7U8_METRR</name>
<dbReference type="EMBL" id="AZHC01000029">
    <property type="protein sequence ID" value="OAA37640.1"/>
    <property type="molecule type" value="Genomic_DNA"/>
</dbReference>
<reference evidence="3 4" key="1">
    <citation type="journal article" date="2016" name="Genome Biol. Evol.">
        <title>Divergent and convergent evolution of fungal pathogenicity.</title>
        <authorList>
            <person name="Shang Y."/>
            <person name="Xiao G."/>
            <person name="Zheng P."/>
            <person name="Cen K."/>
            <person name="Zhan S."/>
            <person name="Wang C."/>
        </authorList>
    </citation>
    <scope>NUCLEOTIDE SEQUENCE [LARGE SCALE GENOMIC DNA]</scope>
    <source>
        <strain evidence="3 4">RCEF 4871</strain>
    </source>
</reference>
<feature type="region of interest" description="Disordered" evidence="2">
    <location>
        <begin position="35"/>
        <end position="61"/>
    </location>
</feature>
<comment type="caution">
    <text evidence="3">The sequence shown here is derived from an EMBL/GenBank/DDBJ whole genome shotgun (WGS) entry which is preliminary data.</text>
</comment>